<dbReference type="Pfam" id="PF02681">
    <property type="entry name" value="DUF212"/>
    <property type="match status" value="1"/>
</dbReference>
<dbReference type="PANTHER" id="PTHR31446:SF29">
    <property type="entry name" value="ACID PHOSPHATASE_VANADIUM-DEPENDENT HALOPEROXIDASE-RELATED PROTEIN"/>
    <property type="match status" value="1"/>
</dbReference>
<reference evidence="2 3" key="1">
    <citation type="submission" date="2011-10" db="EMBL/GenBank/DDBJ databases">
        <authorList>
            <person name="Genoscope - CEA"/>
        </authorList>
    </citation>
    <scope>NUCLEOTIDE SEQUENCE [LARGE SCALE GENOMIC DNA]</scope>
    <source>
        <strain evidence="2 3">RCC 1105</strain>
    </source>
</reference>
<evidence type="ECO:0000313" key="2">
    <source>
        <dbReference type="EMBL" id="CCO66686.1"/>
    </source>
</evidence>
<organism evidence="2 3">
    <name type="scientific">Bathycoccus prasinos</name>
    <dbReference type="NCBI Taxonomy" id="41875"/>
    <lineage>
        <taxon>Eukaryota</taxon>
        <taxon>Viridiplantae</taxon>
        <taxon>Chlorophyta</taxon>
        <taxon>Mamiellophyceae</taxon>
        <taxon>Mamiellales</taxon>
        <taxon>Bathycoccaceae</taxon>
        <taxon>Bathycoccus</taxon>
    </lineage>
</organism>
<keyword evidence="1" id="KW-0472">Membrane</keyword>
<sequence length="74" mass="8117">MYDATGVRLHAGRQAEVLNQLIVELPRDHPLTDSRPLRDSLGHTPVQVAVGALLGMVVGYAHFNMWLISQGVDL</sequence>
<dbReference type="KEGG" id="bpg:Bathy09g03080"/>
<evidence type="ECO:0000256" key="1">
    <source>
        <dbReference type="SAM" id="Phobius"/>
    </source>
</evidence>
<keyword evidence="3" id="KW-1185">Reference proteome</keyword>
<dbReference type="STRING" id="41875.K8FEZ0"/>
<dbReference type="GeneID" id="19013815"/>
<dbReference type="Proteomes" id="UP000198341">
    <property type="component" value="Chromosome 9"/>
</dbReference>
<dbReference type="OrthoDB" id="1716650at2759"/>
<keyword evidence="1" id="KW-0812">Transmembrane</keyword>
<dbReference type="AlphaFoldDB" id="K8FEZ0"/>
<proteinExistence type="predicted"/>
<dbReference type="PANTHER" id="PTHR31446">
    <property type="entry name" value="ACID PHOSPHATASE/VANADIUM-DEPENDENT HALOPEROXIDASE-RELATED PROTEIN"/>
    <property type="match status" value="1"/>
</dbReference>
<gene>
    <name evidence="2" type="ORF">Bathy09g03080</name>
</gene>
<dbReference type="InterPro" id="IPR003832">
    <property type="entry name" value="DUF212"/>
</dbReference>
<feature type="transmembrane region" description="Helical" evidence="1">
    <location>
        <begin position="46"/>
        <end position="68"/>
    </location>
</feature>
<name>K8FEZ0_9CHLO</name>
<keyword evidence="1" id="KW-1133">Transmembrane helix</keyword>
<dbReference type="EMBL" id="FO082270">
    <property type="protein sequence ID" value="CCO66686.1"/>
    <property type="molecule type" value="Genomic_DNA"/>
</dbReference>
<dbReference type="RefSeq" id="XP_007511126.1">
    <property type="nucleotide sequence ID" value="XM_007511064.1"/>
</dbReference>
<protein>
    <submittedName>
        <fullName evidence="2">Uncharacterized protein</fullName>
    </submittedName>
</protein>
<evidence type="ECO:0000313" key="3">
    <source>
        <dbReference type="Proteomes" id="UP000198341"/>
    </source>
</evidence>
<accession>K8FEZ0</accession>